<sequence length="71" mass="7792">MPRKMRAELEDGRRILEAELKTNRGEAEIKIHAAAGQILSVDIDEDDDGFVADTGINSLTRFVLLLIGIGL</sequence>
<dbReference type="Proteomes" id="UP000644756">
    <property type="component" value="Unassembled WGS sequence"/>
</dbReference>
<reference evidence="1" key="2">
    <citation type="submission" date="2020-09" db="EMBL/GenBank/DDBJ databases">
        <authorList>
            <person name="Sun Q."/>
            <person name="Zhou Y."/>
        </authorList>
    </citation>
    <scope>NUCLEOTIDE SEQUENCE</scope>
    <source>
        <strain evidence="1">CGMCC 1.12987</strain>
    </source>
</reference>
<dbReference type="AlphaFoldDB" id="A0A917CZN5"/>
<dbReference type="RefSeq" id="WP_188531034.1">
    <property type="nucleotide sequence ID" value="NZ_BMGR01000006.1"/>
</dbReference>
<proteinExistence type="predicted"/>
<protein>
    <submittedName>
        <fullName evidence="1">Uncharacterized protein</fullName>
    </submittedName>
</protein>
<gene>
    <name evidence="1" type="ORF">GCM10010916_21100</name>
</gene>
<accession>A0A917CZN5</accession>
<evidence type="ECO:0000313" key="2">
    <source>
        <dbReference type="Proteomes" id="UP000644756"/>
    </source>
</evidence>
<comment type="caution">
    <text evidence="1">The sequence shown here is derived from an EMBL/GenBank/DDBJ whole genome shotgun (WGS) entry which is preliminary data.</text>
</comment>
<keyword evidence="2" id="KW-1185">Reference proteome</keyword>
<dbReference type="Gene3D" id="3.10.450.40">
    <property type="match status" value="1"/>
</dbReference>
<organism evidence="1 2">
    <name type="scientific">Paenibacillus abyssi</name>
    <dbReference type="NCBI Taxonomy" id="1340531"/>
    <lineage>
        <taxon>Bacteria</taxon>
        <taxon>Bacillati</taxon>
        <taxon>Bacillota</taxon>
        <taxon>Bacilli</taxon>
        <taxon>Bacillales</taxon>
        <taxon>Paenibacillaceae</taxon>
        <taxon>Paenibacillus</taxon>
    </lineage>
</organism>
<evidence type="ECO:0000313" key="1">
    <source>
        <dbReference type="EMBL" id="GGG03799.1"/>
    </source>
</evidence>
<dbReference type="EMBL" id="BMGR01000006">
    <property type="protein sequence ID" value="GGG03799.1"/>
    <property type="molecule type" value="Genomic_DNA"/>
</dbReference>
<name>A0A917CZN5_9BACL</name>
<reference evidence="1" key="1">
    <citation type="journal article" date="2014" name="Int. J. Syst. Evol. Microbiol.">
        <title>Complete genome sequence of Corynebacterium casei LMG S-19264T (=DSM 44701T), isolated from a smear-ripened cheese.</title>
        <authorList>
            <consortium name="US DOE Joint Genome Institute (JGI-PGF)"/>
            <person name="Walter F."/>
            <person name="Albersmeier A."/>
            <person name="Kalinowski J."/>
            <person name="Ruckert C."/>
        </authorList>
    </citation>
    <scope>NUCLEOTIDE SEQUENCE</scope>
    <source>
        <strain evidence="1">CGMCC 1.12987</strain>
    </source>
</reference>